<dbReference type="CDD" id="cd03316">
    <property type="entry name" value="MR_like"/>
    <property type="match status" value="1"/>
</dbReference>
<organism evidence="5 6">
    <name type="scientific">Paenibacillus mendelii</name>
    <dbReference type="NCBI Taxonomy" id="206163"/>
    <lineage>
        <taxon>Bacteria</taxon>
        <taxon>Bacillati</taxon>
        <taxon>Bacillota</taxon>
        <taxon>Bacilli</taxon>
        <taxon>Bacillales</taxon>
        <taxon>Paenibacillaceae</taxon>
        <taxon>Paenibacillus</taxon>
    </lineage>
</organism>
<evidence type="ECO:0000256" key="1">
    <source>
        <dbReference type="ARBA" id="ARBA00001946"/>
    </source>
</evidence>
<keyword evidence="3" id="KW-0460">Magnesium</keyword>
<keyword evidence="6" id="KW-1185">Reference proteome</keyword>
<evidence type="ECO:0000313" key="5">
    <source>
        <dbReference type="EMBL" id="MFC0394422.1"/>
    </source>
</evidence>
<comment type="cofactor">
    <cofactor evidence="1">
        <name>Mg(2+)</name>
        <dbReference type="ChEBI" id="CHEBI:18420"/>
    </cofactor>
</comment>
<dbReference type="EMBL" id="JBHLVF010000041">
    <property type="protein sequence ID" value="MFC0394422.1"/>
    <property type="molecule type" value="Genomic_DNA"/>
</dbReference>
<dbReference type="SUPFAM" id="SSF51604">
    <property type="entry name" value="Enolase C-terminal domain-like"/>
    <property type="match status" value="1"/>
</dbReference>
<dbReference type="Gene3D" id="3.20.20.120">
    <property type="entry name" value="Enolase-like C-terminal domain"/>
    <property type="match status" value="1"/>
</dbReference>
<dbReference type="InterPro" id="IPR029065">
    <property type="entry name" value="Enolase_C-like"/>
</dbReference>
<dbReference type="SUPFAM" id="SSF54826">
    <property type="entry name" value="Enolase N-terminal domain-like"/>
    <property type="match status" value="1"/>
</dbReference>
<dbReference type="InterPro" id="IPR036849">
    <property type="entry name" value="Enolase-like_C_sf"/>
</dbReference>
<dbReference type="Gene3D" id="3.30.390.10">
    <property type="entry name" value="Enolase-like, N-terminal domain"/>
    <property type="match status" value="1"/>
</dbReference>
<dbReference type="RefSeq" id="WP_204815562.1">
    <property type="nucleotide sequence ID" value="NZ_JANHOF010000001.1"/>
</dbReference>
<comment type="caution">
    <text evidence="5">The sequence shown here is derived from an EMBL/GenBank/DDBJ whole genome shotgun (WGS) entry which is preliminary data.</text>
</comment>
<dbReference type="SMART" id="SM00922">
    <property type="entry name" value="MR_MLE"/>
    <property type="match status" value="1"/>
</dbReference>
<dbReference type="PANTHER" id="PTHR13794:SF58">
    <property type="entry name" value="MITOCHONDRIAL ENOLASE SUPERFAMILY MEMBER 1"/>
    <property type="match status" value="1"/>
</dbReference>
<dbReference type="PANTHER" id="PTHR13794">
    <property type="entry name" value="ENOLASE SUPERFAMILY, MANDELATE RACEMASE"/>
    <property type="match status" value="1"/>
</dbReference>
<sequence>MKITSIESFTVKLADTMPDDHRITRLGITRIRTDEGITGYGFQGTDEATLANRVRPILIGANPLDIEQHWHTEALYRVAGVEHALWDIAGKAAGMPVRTLLGSTRERIPYYLTCVWAGAVDQSHVSIKDQADQLVRYYEMGHNRFKIRGWRPDPLDDVRVLAEVKNQLGDVEGLELMIDRTAHHPGWFWTYEQGLQVARAMESIGATWLEEPFAREDIESYRRLREEVDIPITGGEFGYEMHHFKEYLAAGAVDIIQPDGAHSGGIMTCRKVGTIAEAFDVSCILHGTMGPHLAASLQAAGAIASCRVMEVCIVRPPFTPQEMWEPVHRILKTDSLFTLKDGYIELPKGPGLGVDIDEEALEAHRI</sequence>
<evidence type="ECO:0000256" key="3">
    <source>
        <dbReference type="ARBA" id="ARBA00022842"/>
    </source>
</evidence>
<evidence type="ECO:0000313" key="6">
    <source>
        <dbReference type="Proteomes" id="UP001589818"/>
    </source>
</evidence>
<keyword evidence="2" id="KW-0479">Metal-binding</keyword>
<dbReference type="SFLD" id="SFLDS00001">
    <property type="entry name" value="Enolase"/>
    <property type="match status" value="1"/>
</dbReference>
<reference evidence="5 6" key="1">
    <citation type="submission" date="2024-09" db="EMBL/GenBank/DDBJ databases">
        <authorList>
            <person name="Sun Q."/>
            <person name="Mori K."/>
        </authorList>
    </citation>
    <scope>NUCLEOTIDE SEQUENCE [LARGE SCALE GENOMIC DNA]</scope>
    <source>
        <strain evidence="5 6">CCM 4839</strain>
    </source>
</reference>
<dbReference type="InterPro" id="IPR013342">
    <property type="entry name" value="Mandelate_racemase_C"/>
</dbReference>
<dbReference type="InterPro" id="IPR013341">
    <property type="entry name" value="Mandelate_racemase_N_dom"/>
</dbReference>
<gene>
    <name evidence="5" type="ORF">ACFFJ8_24075</name>
</gene>
<name>A0ABV6JEY2_9BACL</name>
<dbReference type="InterPro" id="IPR029017">
    <property type="entry name" value="Enolase-like_N"/>
</dbReference>
<dbReference type="InterPro" id="IPR046945">
    <property type="entry name" value="RHMD-like"/>
</dbReference>
<evidence type="ECO:0000259" key="4">
    <source>
        <dbReference type="SMART" id="SM00922"/>
    </source>
</evidence>
<feature type="domain" description="Mandelate racemase/muconate lactonizing enzyme C-terminal" evidence="4">
    <location>
        <begin position="128"/>
        <end position="231"/>
    </location>
</feature>
<dbReference type="Pfam" id="PF02746">
    <property type="entry name" value="MR_MLE_N"/>
    <property type="match status" value="1"/>
</dbReference>
<accession>A0ABV6JEY2</accession>
<protein>
    <submittedName>
        <fullName evidence="5">Mandelate racemase/muconate lactonizing enzyme family protein</fullName>
    </submittedName>
</protein>
<proteinExistence type="predicted"/>
<dbReference type="SFLD" id="SFLDG00179">
    <property type="entry name" value="mandelate_racemase"/>
    <property type="match status" value="1"/>
</dbReference>
<dbReference type="Pfam" id="PF13378">
    <property type="entry name" value="MR_MLE_C"/>
    <property type="match status" value="1"/>
</dbReference>
<dbReference type="Proteomes" id="UP001589818">
    <property type="component" value="Unassembled WGS sequence"/>
</dbReference>
<evidence type="ECO:0000256" key="2">
    <source>
        <dbReference type="ARBA" id="ARBA00022723"/>
    </source>
</evidence>